<sequence length="129" mass="13536">MDDWRLRSRRATYILLVGSFLLIGPGLAGVGATLPVAVGLAALAAGLWAVRDQFRALPTVAGYDLGWYARDSWLGAAVCVPVVLVGLGGPPAELQALGGFVGLVGMVNYFLRPLYLLVADALWRLLGGA</sequence>
<evidence type="ECO:0000313" key="3">
    <source>
        <dbReference type="Proteomes" id="UP000466535"/>
    </source>
</evidence>
<protein>
    <submittedName>
        <fullName evidence="2">Uncharacterized protein</fullName>
    </submittedName>
</protein>
<feature type="transmembrane region" description="Helical" evidence="1">
    <location>
        <begin position="12"/>
        <end position="28"/>
    </location>
</feature>
<keyword evidence="1" id="KW-1133">Transmembrane helix</keyword>
<keyword evidence="1" id="KW-0472">Membrane</keyword>
<evidence type="ECO:0000313" key="2">
    <source>
        <dbReference type="EMBL" id="MXR50102.1"/>
    </source>
</evidence>
<dbReference type="AlphaFoldDB" id="A0A6B0T485"/>
<reference evidence="2 3" key="1">
    <citation type="submission" date="2019-12" db="EMBL/GenBank/DDBJ databases">
        <title>Isolation and characterization of three novel carbon monoxide-oxidizing members of Halobacteria from salione crusts and soils.</title>
        <authorList>
            <person name="Myers M.R."/>
            <person name="King G.M."/>
        </authorList>
    </citation>
    <scope>NUCLEOTIDE SEQUENCE [LARGE SCALE GENOMIC DNA]</scope>
    <source>
        <strain evidence="2 3">WSH3</strain>
    </source>
</reference>
<dbReference type="OrthoDB" id="242139at2157"/>
<proteinExistence type="predicted"/>
<evidence type="ECO:0000256" key="1">
    <source>
        <dbReference type="SAM" id="Phobius"/>
    </source>
</evidence>
<dbReference type="RefSeq" id="WP_159762264.1">
    <property type="nucleotide sequence ID" value="NZ_WUUT01000001.1"/>
</dbReference>
<accession>A0A6B0T485</accession>
<dbReference type="EMBL" id="WUUT01000001">
    <property type="protein sequence ID" value="MXR50102.1"/>
    <property type="molecule type" value="Genomic_DNA"/>
</dbReference>
<gene>
    <name evidence="2" type="ORF">GRX03_00565</name>
</gene>
<dbReference type="Proteomes" id="UP000466535">
    <property type="component" value="Unassembled WGS sequence"/>
</dbReference>
<keyword evidence="3" id="KW-1185">Reference proteome</keyword>
<comment type="caution">
    <text evidence="2">The sequence shown here is derived from an EMBL/GenBank/DDBJ whole genome shotgun (WGS) entry which is preliminary data.</text>
</comment>
<name>A0A6B0T485_9EURY</name>
<keyword evidence="1" id="KW-0812">Transmembrane</keyword>
<organism evidence="2 3">
    <name type="scientific">Halovenus carboxidivorans</name>
    <dbReference type="NCBI Taxonomy" id="2692199"/>
    <lineage>
        <taxon>Archaea</taxon>
        <taxon>Methanobacteriati</taxon>
        <taxon>Methanobacteriota</taxon>
        <taxon>Stenosarchaea group</taxon>
        <taxon>Halobacteria</taxon>
        <taxon>Halobacteriales</taxon>
        <taxon>Haloarculaceae</taxon>
        <taxon>Halovenus</taxon>
    </lineage>
</organism>
<feature type="transmembrane region" description="Helical" evidence="1">
    <location>
        <begin position="96"/>
        <end position="118"/>
    </location>
</feature>
<feature type="transmembrane region" description="Helical" evidence="1">
    <location>
        <begin position="72"/>
        <end position="90"/>
    </location>
</feature>